<keyword evidence="8" id="KW-0408">Iron</keyword>
<gene>
    <name evidence="11" type="ORF">N4T56_15590</name>
</gene>
<evidence type="ECO:0000256" key="1">
    <source>
        <dbReference type="ARBA" id="ARBA00001926"/>
    </source>
</evidence>
<dbReference type="Gene3D" id="1.10.1130.10">
    <property type="entry name" value="Flavocytochrome C3, Chain A"/>
    <property type="match status" value="1"/>
</dbReference>
<dbReference type="SUPFAM" id="SSF48695">
    <property type="entry name" value="Multiheme cytochromes"/>
    <property type="match status" value="1"/>
</dbReference>
<organism evidence="11 12">
    <name type="scientific">Shewanella phaeophyticola</name>
    <dbReference type="NCBI Taxonomy" id="2978345"/>
    <lineage>
        <taxon>Bacteria</taxon>
        <taxon>Pseudomonadati</taxon>
        <taxon>Pseudomonadota</taxon>
        <taxon>Gammaproteobacteria</taxon>
        <taxon>Alteromonadales</taxon>
        <taxon>Shewanellaceae</taxon>
        <taxon>Shewanella</taxon>
    </lineage>
</organism>
<evidence type="ECO:0000256" key="3">
    <source>
        <dbReference type="ARBA" id="ARBA00022448"/>
    </source>
</evidence>
<protein>
    <submittedName>
        <fullName evidence="11">Cytochrome c3 family protein</fullName>
    </submittedName>
</protein>
<proteinExistence type="predicted"/>
<accession>A0ABT2P4P4</accession>
<evidence type="ECO:0000259" key="10">
    <source>
        <dbReference type="Pfam" id="PF14537"/>
    </source>
</evidence>
<dbReference type="RefSeq" id="WP_238106653.1">
    <property type="nucleotide sequence ID" value="NZ_JAODOQ010000001.1"/>
</dbReference>
<evidence type="ECO:0000256" key="6">
    <source>
        <dbReference type="ARBA" id="ARBA00022764"/>
    </source>
</evidence>
<dbReference type="InterPro" id="IPR036280">
    <property type="entry name" value="Multihaem_cyt_sf"/>
</dbReference>
<evidence type="ECO:0000256" key="9">
    <source>
        <dbReference type="SAM" id="SignalP"/>
    </source>
</evidence>
<dbReference type="InterPro" id="IPR012286">
    <property type="entry name" value="Tetrahaem_cytochrome"/>
</dbReference>
<feature type="signal peptide" evidence="9">
    <location>
        <begin position="1"/>
        <end position="24"/>
    </location>
</feature>
<keyword evidence="4" id="KW-0349">Heme</keyword>
<feature type="chain" id="PRO_5046192030" evidence="9">
    <location>
        <begin position="25"/>
        <end position="118"/>
    </location>
</feature>
<evidence type="ECO:0000256" key="8">
    <source>
        <dbReference type="ARBA" id="ARBA00023004"/>
    </source>
</evidence>
<comment type="subcellular location">
    <subcellularLocation>
        <location evidence="2">Periplasm</location>
    </subcellularLocation>
</comment>
<dbReference type="Proteomes" id="UP001431192">
    <property type="component" value="Unassembled WGS sequence"/>
</dbReference>
<sequence length="118" mass="13209">MKKLTLRNIMLCLALSFFASSAMADKTTLLDQTHAAKGLKCASCHGNAEQREAVTMTKCIKCHNTEKLAKKTKDVKPTNPHENRHFGTETDCAKCHNVHQKSENYCGSCHLRFDFVVP</sequence>
<dbReference type="EMBL" id="JAODOQ010000001">
    <property type="protein sequence ID" value="MCT8987630.1"/>
    <property type="molecule type" value="Genomic_DNA"/>
</dbReference>
<comment type="cofactor">
    <cofactor evidence="1">
        <name>heme c</name>
        <dbReference type="ChEBI" id="CHEBI:61717"/>
    </cofactor>
</comment>
<evidence type="ECO:0000256" key="5">
    <source>
        <dbReference type="ARBA" id="ARBA00022723"/>
    </source>
</evidence>
<feature type="domain" description="Tetrahaem cytochrome" evidence="10">
    <location>
        <begin position="33"/>
        <end position="110"/>
    </location>
</feature>
<evidence type="ECO:0000313" key="12">
    <source>
        <dbReference type="Proteomes" id="UP001431192"/>
    </source>
</evidence>
<keyword evidence="3" id="KW-0813">Transport</keyword>
<keyword evidence="9" id="KW-0732">Signal</keyword>
<keyword evidence="6" id="KW-0574">Periplasm</keyword>
<keyword evidence="5" id="KW-0479">Metal-binding</keyword>
<name>A0ABT2P4P4_9GAMM</name>
<evidence type="ECO:0000313" key="11">
    <source>
        <dbReference type="EMBL" id="MCT8987630.1"/>
    </source>
</evidence>
<evidence type="ECO:0000256" key="7">
    <source>
        <dbReference type="ARBA" id="ARBA00022982"/>
    </source>
</evidence>
<evidence type="ECO:0000256" key="2">
    <source>
        <dbReference type="ARBA" id="ARBA00004418"/>
    </source>
</evidence>
<keyword evidence="7" id="KW-0249">Electron transport</keyword>
<dbReference type="Pfam" id="PF14537">
    <property type="entry name" value="Cytochrom_c3_2"/>
    <property type="match status" value="1"/>
</dbReference>
<evidence type="ECO:0000256" key="4">
    <source>
        <dbReference type="ARBA" id="ARBA00022617"/>
    </source>
</evidence>
<reference evidence="11" key="1">
    <citation type="submission" date="2022-09" db="EMBL/GenBank/DDBJ databases">
        <title>Shewanella sp. KJ10-1 sp.nov, isolated from marine algae.</title>
        <authorList>
            <person name="Butt M."/>
            <person name="Lee J.K."/>
            <person name="Kim J.M."/>
            <person name="Choi D.G."/>
        </authorList>
    </citation>
    <scope>NUCLEOTIDE SEQUENCE</scope>
    <source>
        <strain evidence="11">KJ10-1</strain>
    </source>
</reference>
<keyword evidence="12" id="KW-1185">Reference proteome</keyword>
<comment type="caution">
    <text evidence="11">The sequence shown here is derived from an EMBL/GenBank/DDBJ whole genome shotgun (WGS) entry which is preliminary data.</text>
</comment>